<proteinExistence type="predicted"/>
<feature type="transmembrane region" description="Helical" evidence="1">
    <location>
        <begin position="151"/>
        <end position="173"/>
    </location>
</feature>
<evidence type="ECO:0000256" key="1">
    <source>
        <dbReference type="SAM" id="Phobius"/>
    </source>
</evidence>
<name>A0A6C0F2K6_9ZZZZ</name>
<dbReference type="EMBL" id="MN739022">
    <property type="protein sequence ID" value="QHT35524.1"/>
    <property type="molecule type" value="Genomic_DNA"/>
</dbReference>
<sequence length="224" mass="23507">MGIVINQATWGDENAATDITSILQKQAAAGYLDTVANNSLVPAIDLMGTTSTVALSDSEKDDIAKKATTICGSASDQKCIDFQKNQLESNLLQEKVATAQSSANVVTGRRLTLTYTDSATGAQKTVAIPDGQAVKFGEAPTMKMPTISGSALSVLSVVGGIVGTTLYIFSIAITYRMLVMSGHLITAYILTAIAIVIPYSGLVMTPIALVAFKYMDSNKVVPMT</sequence>
<keyword evidence="1" id="KW-1133">Transmembrane helix</keyword>
<organism evidence="2">
    <name type="scientific">viral metagenome</name>
    <dbReference type="NCBI Taxonomy" id="1070528"/>
    <lineage>
        <taxon>unclassified sequences</taxon>
        <taxon>metagenomes</taxon>
        <taxon>organismal metagenomes</taxon>
    </lineage>
</organism>
<accession>A0A6C0F2K6</accession>
<keyword evidence="1" id="KW-0472">Membrane</keyword>
<feature type="transmembrane region" description="Helical" evidence="1">
    <location>
        <begin position="185"/>
        <end position="212"/>
    </location>
</feature>
<dbReference type="AlphaFoldDB" id="A0A6C0F2K6"/>
<protein>
    <submittedName>
        <fullName evidence="2">Uncharacterized protein</fullName>
    </submittedName>
</protein>
<evidence type="ECO:0000313" key="2">
    <source>
        <dbReference type="EMBL" id="QHT35524.1"/>
    </source>
</evidence>
<keyword evidence="1" id="KW-0812">Transmembrane</keyword>
<reference evidence="2" key="1">
    <citation type="journal article" date="2020" name="Nature">
        <title>Giant virus diversity and host interactions through global metagenomics.</title>
        <authorList>
            <person name="Schulz F."/>
            <person name="Roux S."/>
            <person name="Paez-Espino D."/>
            <person name="Jungbluth S."/>
            <person name="Walsh D.A."/>
            <person name="Denef V.J."/>
            <person name="McMahon K.D."/>
            <person name="Konstantinidis K.T."/>
            <person name="Eloe-Fadrosh E.A."/>
            <person name="Kyrpides N.C."/>
            <person name="Woyke T."/>
        </authorList>
    </citation>
    <scope>NUCLEOTIDE SEQUENCE</scope>
    <source>
        <strain evidence="2">GVMAG-M-3300009180-45</strain>
    </source>
</reference>